<dbReference type="SUPFAM" id="SSF54106">
    <property type="entry name" value="LysM domain"/>
    <property type="match status" value="1"/>
</dbReference>
<accession>A0ABS2DEM6</accession>
<dbReference type="Pfam" id="PF01476">
    <property type="entry name" value="LysM"/>
    <property type="match status" value="1"/>
</dbReference>
<evidence type="ECO:0000313" key="5">
    <source>
        <dbReference type="EMBL" id="MBM6616911.1"/>
    </source>
</evidence>
<dbReference type="CDD" id="cd00118">
    <property type="entry name" value="LysM"/>
    <property type="match status" value="1"/>
</dbReference>
<name>A0ABS2DEM6_9BACI</name>
<dbReference type="InterPro" id="IPR018392">
    <property type="entry name" value="LysM"/>
</dbReference>
<evidence type="ECO:0000256" key="2">
    <source>
        <dbReference type="SAM" id="SignalP"/>
    </source>
</evidence>
<dbReference type="EMBL" id="JAFELM010000016">
    <property type="protein sequence ID" value="MBM6616911.1"/>
    <property type="molecule type" value="Genomic_DNA"/>
</dbReference>
<dbReference type="InterPro" id="IPR050570">
    <property type="entry name" value="Cell_wall_metabolism_enzyme"/>
</dbReference>
<gene>
    <name evidence="5" type="ORF">JR050_04335</name>
</gene>
<dbReference type="Gene3D" id="3.10.350.10">
    <property type="entry name" value="LysM domain"/>
    <property type="match status" value="1"/>
</dbReference>
<evidence type="ECO:0000259" key="4">
    <source>
        <dbReference type="PROSITE" id="PS51782"/>
    </source>
</evidence>
<dbReference type="PROSITE" id="PS51782">
    <property type="entry name" value="LYSM"/>
    <property type="match status" value="1"/>
</dbReference>
<dbReference type="InterPro" id="IPR016047">
    <property type="entry name" value="M23ase_b-sheet_dom"/>
</dbReference>
<evidence type="ECO:0000313" key="6">
    <source>
        <dbReference type="Proteomes" id="UP001518925"/>
    </source>
</evidence>
<dbReference type="SMART" id="SM01208">
    <property type="entry name" value="G5"/>
    <property type="match status" value="1"/>
</dbReference>
<dbReference type="Pfam" id="PF01551">
    <property type="entry name" value="Peptidase_M23"/>
    <property type="match status" value="1"/>
</dbReference>
<dbReference type="Gene3D" id="2.70.70.10">
    <property type="entry name" value="Glucose Permease (Domain IIA)"/>
    <property type="match status" value="1"/>
</dbReference>
<dbReference type="Pfam" id="PF07501">
    <property type="entry name" value="G5"/>
    <property type="match status" value="1"/>
</dbReference>
<dbReference type="SUPFAM" id="SSF51261">
    <property type="entry name" value="Duplicated hybrid motif"/>
    <property type="match status" value="1"/>
</dbReference>
<comment type="caution">
    <text evidence="5">The sequence shown here is derived from an EMBL/GenBank/DDBJ whole genome shotgun (WGS) entry which is preliminary data.</text>
</comment>
<keyword evidence="1 2" id="KW-0732">Signal</keyword>
<dbReference type="InterPro" id="IPR036779">
    <property type="entry name" value="LysM_dom_sf"/>
</dbReference>
<dbReference type="InterPro" id="IPR011098">
    <property type="entry name" value="G5_dom"/>
</dbReference>
<dbReference type="PANTHER" id="PTHR21666">
    <property type="entry name" value="PEPTIDASE-RELATED"/>
    <property type="match status" value="1"/>
</dbReference>
<sequence>MRFMKRTAIGAAVVSSLAIGTVSAESGINTVYHVYVNGERLGTIDSKKVVEDYIEKRQNQLLAAQPDITVSLDDNVVYISEKVFRPVVDNKEVLNKLSENLEIVAEAYSIIINDEAIAYVDKKEKAEDVLRQMKLKYVSEEVLTEIEQRDPEATLPPLEEGQSRILDVTFTEKVSINKEHVTPDRLFTVEDAVTYLSKGTLEEKKYQVQNGDVLGSIAEKHGLALQDLLSINPGMTDESTIKPGDELNVTALTSYLHVAIQEEVYKRESITFSREIVENKEMNKGDKKIKQKGENGEKLVNSLITKVNGQVSNQEIVSSEVVKQPVNEIVEKGTKVIPSRGSGVLGWPAVGGYVSSEMGQRWGRMHKGIDIARPSNRSILAADNGTVVSASYDGGYGNRIVINHNNGLKTTYSHLASMSVSVGQTVTKGQSIGIMGRTGSSTGVHLHFEVYHNGNLVNPRNYLR</sequence>
<reference evidence="5 6" key="1">
    <citation type="submission" date="2021-02" db="EMBL/GenBank/DDBJ databases">
        <title>Bacillus sp. RD4P76, an endophyte from a halophyte.</title>
        <authorList>
            <person name="Sun J.-Q."/>
        </authorList>
    </citation>
    <scope>NUCLEOTIDE SEQUENCE [LARGE SCALE GENOMIC DNA]</scope>
    <source>
        <strain evidence="5 6">RD4P76</strain>
    </source>
</reference>
<protein>
    <submittedName>
        <fullName evidence="5">Peptidoglycan DD-metalloendopeptidase family protein</fullName>
    </submittedName>
</protein>
<dbReference type="SMART" id="SM00257">
    <property type="entry name" value="LysM"/>
    <property type="match status" value="1"/>
</dbReference>
<proteinExistence type="predicted"/>
<evidence type="ECO:0000256" key="1">
    <source>
        <dbReference type="ARBA" id="ARBA00022729"/>
    </source>
</evidence>
<feature type="signal peptide" evidence="2">
    <location>
        <begin position="1"/>
        <end position="24"/>
    </location>
</feature>
<dbReference type="InterPro" id="IPR011055">
    <property type="entry name" value="Dup_hybrid_motif"/>
</dbReference>
<keyword evidence="6" id="KW-1185">Reference proteome</keyword>
<dbReference type="CDD" id="cd12797">
    <property type="entry name" value="M23_peptidase"/>
    <property type="match status" value="1"/>
</dbReference>
<feature type="domain" description="G5" evidence="3">
    <location>
        <begin position="256"/>
        <end position="336"/>
    </location>
</feature>
<evidence type="ECO:0000259" key="3">
    <source>
        <dbReference type="PROSITE" id="PS51109"/>
    </source>
</evidence>
<feature type="chain" id="PRO_5045716638" evidence="2">
    <location>
        <begin position="25"/>
        <end position="464"/>
    </location>
</feature>
<dbReference type="Gene3D" id="2.20.230.10">
    <property type="entry name" value="Resuscitation-promoting factor rpfb"/>
    <property type="match status" value="1"/>
</dbReference>
<organism evidence="5 6">
    <name type="scientific">Bacillus suaedaesalsae</name>
    <dbReference type="NCBI Taxonomy" id="2810349"/>
    <lineage>
        <taxon>Bacteria</taxon>
        <taxon>Bacillati</taxon>
        <taxon>Bacillota</taxon>
        <taxon>Bacilli</taxon>
        <taxon>Bacillales</taxon>
        <taxon>Bacillaceae</taxon>
        <taxon>Bacillus</taxon>
    </lineage>
</organism>
<feature type="domain" description="LysM" evidence="4">
    <location>
        <begin position="204"/>
        <end position="249"/>
    </location>
</feature>
<dbReference type="Proteomes" id="UP001518925">
    <property type="component" value="Unassembled WGS sequence"/>
</dbReference>
<dbReference type="PANTHER" id="PTHR21666:SF270">
    <property type="entry name" value="MUREIN HYDROLASE ACTIVATOR ENVC"/>
    <property type="match status" value="1"/>
</dbReference>
<dbReference type="PROSITE" id="PS51109">
    <property type="entry name" value="G5"/>
    <property type="match status" value="1"/>
</dbReference>